<reference evidence="3" key="4">
    <citation type="submission" date="2025-05" db="UniProtKB">
        <authorList>
            <consortium name="EnsemblFungi"/>
        </authorList>
    </citation>
    <scope>IDENTIFICATION</scope>
    <source>
        <strain evidence="3">isolate 1-1 / race 1 (BBBD)</strain>
    </source>
</reference>
<name>A0A180GJZ0_PUCT1</name>
<reference evidence="3 4" key="3">
    <citation type="journal article" date="2017" name="G3 (Bethesda)">
        <title>Comparative analysis highlights variable genome content of wheat rusts and divergence of the mating loci.</title>
        <authorList>
            <person name="Cuomo C.A."/>
            <person name="Bakkeren G."/>
            <person name="Khalil H.B."/>
            <person name="Panwar V."/>
            <person name="Joly D."/>
            <person name="Linning R."/>
            <person name="Sakthikumar S."/>
            <person name="Song X."/>
            <person name="Adiconis X."/>
            <person name="Fan L."/>
            <person name="Goldberg J.M."/>
            <person name="Levin J.Z."/>
            <person name="Young S."/>
            <person name="Zeng Q."/>
            <person name="Anikster Y."/>
            <person name="Bruce M."/>
            <person name="Wang M."/>
            <person name="Yin C."/>
            <person name="McCallum B."/>
            <person name="Szabo L.J."/>
            <person name="Hulbert S."/>
            <person name="Chen X."/>
            <person name="Fellers J.P."/>
        </authorList>
    </citation>
    <scope>NUCLEOTIDE SEQUENCE</scope>
    <source>
        <strain evidence="4">Isolate 1-1 / race 1 (BBBD)</strain>
        <strain evidence="3">isolate 1-1 / race 1 (BBBD)</strain>
    </source>
</reference>
<dbReference type="STRING" id="630390.A0A180GJZ0"/>
<feature type="region of interest" description="Disordered" evidence="1">
    <location>
        <begin position="18"/>
        <end position="58"/>
    </location>
</feature>
<evidence type="ECO:0000313" key="4">
    <source>
        <dbReference type="Proteomes" id="UP000005240"/>
    </source>
</evidence>
<organism evidence="2">
    <name type="scientific">Puccinia triticina (isolate 1-1 / race 1 (BBBD))</name>
    <name type="common">Brown leaf rust fungus</name>
    <dbReference type="NCBI Taxonomy" id="630390"/>
    <lineage>
        <taxon>Eukaryota</taxon>
        <taxon>Fungi</taxon>
        <taxon>Dikarya</taxon>
        <taxon>Basidiomycota</taxon>
        <taxon>Pucciniomycotina</taxon>
        <taxon>Pucciniomycetes</taxon>
        <taxon>Pucciniales</taxon>
        <taxon>Pucciniaceae</taxon>
        <taxon>Puccinia</taxon>
    </lineage>
</organism>
<feature type="region of interest" description="Disordered" evidence="1">
    <location>
        <begin position="261"/>
        <end position="314"/>
    </location>
</feature>
<gene>
    <name evidence="2" type="ORF">PTTG_04967</name>
</gene>
<dbReference type="EMBL" id="ADAS02000059">
    <property type="protein sequence ID" value="OAV92769.1"/>
    <property type="molecule type" value="Genomic_DNA"/>
</dbReference>
<feature type="compositionally biased region" description="Polar residues" evidence="1">
    <location>
        <begin position="293"/>
        <end position="312"/>
    </location>
</feature>
<feature type="compositionally biased region" description="Basic and acidic residues" evidence="1">
    <location>
        <begin position="36"/>
        <end position="52"/>
    </location>
</feature>
<reference evidence="2" key="1">
    <citation type="submission" date="2009-11" db="EMBL/GenBank/DDBJ databases">
        <authorList>
            <consortium name="The Broad Institute Genome Sequencing Platform"/>
            <person name="Ward D."/>
            <person name="Feldgarden M."/>
            <person name="Earl A."/>
            <person name="Young S.K."/>
            <person name="Zeng Q."/>
            <person name="Koehrsen M."/>
            <person name="Alvarado L."/>
            <person name="Berlin A."/>
            <person name="Bochicchio J."/>
            <person name="Borenstein D."/>
            <person name="Chapman S.B."/>
            <person name="Chen Z."/>
            <person name="Engels R."/>
            <person name="Freedman E."/>
            <person name="Gellesch M."/>
            <person name="Goldberg J."/>
            <person name="Griggs A."/>
            <person name="Gujja S."/>
            <person name="Heilman E."/>
            <person name="Heiman D."/>
            <person name="Hepburn T."/>
            <person name="Howarth C."/>
            <person name="Jen D."/>
            <person name="Larson L."/>
            <person name="Lewis B."/>
            <person name="Mehta T."/>
            <person name="Park D."/>
            <person name="Pearson M."/>
            <person name="Roberts A."/>
            <person name="Saif S."/>
            <person name="Shea T."/>
            <person name="Shenoy N."/>
            <person name="Sisk P."/>
            <person name="Stolte C."/>
            <person name="Sykes S."/>
            <person name="Thomson T."/>
            <person name="Walk T."/>
            <person name="White J."/>
            <person name="Yandava C."/>
            <person name="Izard J."/>
            <person name="Baranova O.V."/>
            <person name="Blanton J.M."/>
            <person name="Tanner A.C."/>
            <person name="Dewhirst F.E."/>
            <person name="Haas B."/>
            <person name="Nusbaum C."/>
            <person name="Birren B."/>
        </authorList>
    </citation>
    <scope>NUCLEOTIDE SEQUENCE [LARGE SCALE GENOMIC DNA]</scope>
    <source>
        <strain evidence="2">1-1 BBBD Race 1</strain>
    </source>
</reference>
<feature type="region of interest" description="Disordered" evidence="1">
    <location>
        <begin position="180"/>
        <end position="247"/>
    </location>
</feature>
<feature type="compositionally biased region" description="Polar residues" evidence="1">
    <location>
        <begin position="196"/>
        <end position="207"/>
    </location>
</feature>
<dbReference type="VEuPathDB" id="FungiDB:PTTG_04967"/>
<feature type="compositionally biased region" description="Polar residues" evidence="1">
    <location>
        <begin position="220"/>
        <end position="230"/>
    </location>
</feature>
<dbReference type="AlphaFoldDB" id="A0A180GJZ0"/>
<dbReference type="Proteomes" id="UP000005240">
    <property type="component" value="Unassembled WGS sequence"/>
</dbReference>
<sequence>MHPAFALGIHFHPTNLHFPTSSNHSNQPVSSPISSHCDRLDSTPPPTKEDIKQNQTNSPLPAPLFAKFLIQNGSSAGPAALNPRKAILPTEIQEITAEEFNQTINAAKRSAKEILALKLPRSCKRVSKQLENSLTHSKRKWEETGVIPEDEDIKIYQPANQASPGHMKADKPVKKVANKQAKKARGTKAVDLLQKGPTSSTTLSTPAQPLAPTNHPGLSPTVSPTTQRSPWDNGPPTSPTFDQSSPTRALNILPWPRICANSPGAPASATSNIPNTTGLNPTSHHLAPDHLPHSTSEPAGTEDTTSATTQSDPALHPCPGPLALTLGPLDSTTAQTYCIHTVPSASSAIPNPQLTIIKCDNVRAQVIAISQSFTGSKLLWSKYVATWKLLSPLLQNCSRGLHPPAPPLPSFHFQRISCSYASWMQTITLLSALFSFALVKDDDRLKFPLLVAGDFLSPPHNKQWYCPDVIDFPLLRKFGNQNHLLPSGSFIPTITKTEHPESTLVHCLYQLLHPPEYVSVDWARIVAALVELMADNLFNPPPVSPSPTDDHVTRGVDALCYLETLKNAFCSFDSPSKLQDSSSQLTQRMHSVDVLHNFHNLIIDVLMAYIIFQTHSLAEAPLTPAQKKAKNCAN</sequence>
<reference evidence="2" key="2">
    <citation type="submission" date="2016-05" db="EMBL/GenBank/DDBJ databases">
        <title>Comparative analysis highlights variable genome content of wheat rusts and divergence of the mating loci.</title>
        <authorList>
            <person name="Cuomo C.A."/>
            <person name="Bakkeren G."/>
            <person name="Szabo L."/>
            <person name="Khalil H."/>
            <person name="Joly D."/>
            <person name="Goldberg J."/>
            <person name="Young S."/>
            <person name="Zeng Q."/>
            <person name="Fellers J."/>
        </authorList>
    </citation>
    <scope>NUCLEOTIDE SEQUENCE [LARGE SCALE GENOMIC DNA]</scope>
    <source>
        <strain evidence="2">1-1 BBBD Race 1</strain>
    </source>
</reference>
<feature type="compositionally biased region" description="Polar residues" evidence="1">
    <location>
        <begin position="268"/>
        <end position="283"/>
    </location>
</feature>
<protein>
    <submittedName>
        <fullName evidence="2 3">Uncharacterized protein</fullName>
    </submittedName>
</protein>
<keyword evidence="4" id="KW-1185">Reference proteome</keyword>
<accession>A0A180GJZ0</accession>
<evidence type="ECO:0000256" key="1">
    <source>
        <dbReference type="SAM" id="MobiDB-lite"/>
    </source>
</evidence>
<feature type="compositionally biased region" description="Polar residues" evidence="1">
    <location>
        <begin position="18"/>
        <end position="34"/>
    </location>
</feature>
<dbReference type="EnsemblFungi" id="PTTG_04967-t43_1">
    <property type="protein sequence ID" value="PTTG_04967-t43_1-p1"/>
    <property type="gene ID" value="PTTG_04967"/>
</dbReference>
<evidence type="ECO:0000313" key="3">
    <source>
        <dbReference type="EnsemblFungi" id="PTTG_04967-t43_1-p1"/>
    </source>
</evidence>
<evidence type="ECO:0000313" key="2">
    <source>
        <dbReference type="EMBL" id="OAV92769.1"/>
    </source>
</evidence>
<proteinExistence type="predicted"/>